<evidence type="ECO:0000313" key="1">
    <source>
        <dbReference type="EMBL" id="MDC7227528.1"/>
    </source>
</evidence>
<accession>A0AAJ1IGJ4</accession>
<dbReference type="AlphaFoldDB" id="A0AAJ1IGJ4"/>
<comment type="caution">
    <text evidence="1">The sequence shown here is derived from an EMBL/GenBank/DDBJ whole genome shotgun (WGS) entry which is preliminary data.</text>
</comment>
<dbReference type="Proteomes" id="UP001221217">
    <property type="component" value="Unassembled WGS sequence"/>
</dbReference>
<name>A0AAJ1IGJ4_9SPIO</name>
<organism evidence="1 2">
    <name type="scientific">Candidatus Thalassospirochaeta sargassi</name>
    <dbReference type="NCBI Taxonomy" id="3119039"/>
    <lineage>
        <taxon>Bacteria</taxon>
        <taxon>Pseudomonadati</taxon>
        <taxon>Spirochaetota</taxon>
        <taxon>Spirochaetia</taxon>
        <taxon>Spirochaetales</taxon>
        <taxon>Spirochaetaceae</taxon>
        <taxon>Candidatus Thalassospirochaeta</taxon>
    </lineage>
</organism>
<protein>
    <submittedName>
        <fullName evidence="1">Uncharacterized protein</fullName>
    </submittedName>
</protein>
<dbReference type="EMBL" id="JAQQAL010000028">
    <property type="protein sequence ID" value="MDC7227528.1"/>
    <property type="molecule type" value="Genomic_DNA"/>
</dbReference>
<proteinExistence type="predicted"/>
<evidence type="ECO:0000313" key="2">
    <source>
        <dbReference type="Proteomes" id="UP001221217"/>
    </source>
</evidence>
<sequence length="379" mass="41782">MDKDLKMQIKKDGVWKPTKQFLGKYNDTWSDGDLWFKVDGVWRQHVPPNAVILYSSTSNINSGYIADGNNSTPNLLNRYVRIRSDDPLTLGGASSHTGSSHGTGGTRYTNYVSSTQACNNLGLTPRATRITSHRHSISSHTHPSTGNNLPSYQNSYPYMYSSKLYSGAVILSSITQVLSALSYLSAYSGYRCRLDNNVTQASKSTAHTHGTVSPAVSDFNESDGYIDNQPSSSPSSWYTIHDHSASHSMPSVTPTYYYMNVIPYSLGSDLYFDELPSGSLVLFTTRRYPDGWSEWKNTGRIIRYYSSAGGYGGSSTHTHSGTKTTGSWINRGSTVKATYENISFNEKYLKSHTHTWTDSHSAAVSNAPPYVNLAIGVKD</sequence>
<reference evidence="1 2" key="1">
    <citation type="submission" date="2022-12" db="EMBL/GenBank/DDBJ databases">
        <title>Metagenome assembled genome from gulf of manar.</title>
        <authorList>
            <person name="Kohli P."/>
            <person name="Pk S."/>
            <person name="Venkata Ramana C."/>
            <person name="Sasikala C."/>
        </authorList>
    </citation>
    <scope>NUCLEOTIDE SEQUENCE [LARGE SCALE GENOMIC DNA]</scope>
    <source>
        <strain evidence="1">JB008</strain>
    </source>
</reference>
<gene>
    <name evidence="1" type="ORF">PQJ61_12255</name>
</gene>